<dbReference type="GO" id="GO:0005737">
    <property type="term" value="C:cytoplasm"/>
    <property type="evidence" value="ECO:0007669"/>
    <property type="project" value="UniProtKB-SubCell"/>
</dbReference>
<keyword evidence="7" id="KW-0009">Actin-binding</keyword>
<dbReference type="Ensembl" id="ENSSRHT00000107407.1">
    <property type="protein sequence ID" value="ENSSRHP00000104593.1"/>
    <property type="gene ID" value="ENSSRHG00000051118.1"/>
</dbReference>
<keyword evidence="3" id="KW-0597">Phosphoprotein</keyword>
<dbReference type="FunFam" id="1.10.418.10:FF:000025">
    <property type="entry name" value="Plastin-3 isoform 1"/>
    <property type="match status" value="1"/>
</dbReference>
<reference evidence="13" key="1">
    <citation type="submission" date="2025-08" db="UniProtKB">
        <authorList>
            <consortium name="Ensembl"/>
        </authorList>
    </citation>
    <scope>IDENTIFICATION</scope>
</reference>
<dbReference type="GO" id="GO:0005884">
    <property type="term" value="C:actin filament"/>
    <property type="evidence" value="ECO:0007669"/>
    <property type="project" value="TreeGrafter"/>
</dbReference>
<keyword evidence="14" id="KW-1185">Reference proteome</keyword>
<dbReference type="SMART" id="SM00054">
    <property type="entry name" value="EFh"/>
    <property type="match status" value="2"/>
</dbReference>
<evidence type="ECO:0000256" key="5">
    <source>
        <dbReference type="ARBA" id="ARBA00022737"/>
    </source>
</evidence>
<evidence type="ECO:0000256" key="4">
    <source>
        <dbReference type="ARBA" id="ARBA00022723"/>
    </source>
</evidence>
<dbReference type="PROSITE" id="PS00019">
    <property type="entry name" value="ACTININ_1"/>
    <property type="match status" value="1"/>
</dbReference>
<evidence type="ECO:0000256" key="3">
    <source>
        <dbReference type="ARBA" id="ARBA00022553"/>
    </source>
</evidence>
<reference evidence="13" key="2">
    <citation type="submission" date="2025-09" db="UniProtKB">
        <authorList>
            <consortium name="Ensembl"/>
        </authorList>
    </citation>
    <scope>IDENTIFICATION</scope>
</reference>
<dbReference type="InterPro" id="IPR001715">
    <property type="entry name" value="CH_dom"/>
</dbReference>
<evidence type="ECO:0000256" key="9">
    <source>
        <dbReference type="ARBA" id="ARBA00041485"/>
    </source>
</evidence>
<name>A0A673NRC2_9TELE</name>
<evidence type="ECO:0000256" key="10">
    <source>
        <dbReference type="ARBA" id="ARBA00044724"/>
    </source>
</evidence>
<feature type="domain" description="Calponin-homology (CH)" evidence="11">
    <location>
        <begin position="432"/>
        <end position="541"/>
    </location>
</feature>
<dbReference type="InterPro" id="IPR011992">
    <property type="entry name" value="EF-hand-dom_pair"/>
</dbReference>
<gene>
    <name evidence="13" type="primary">LOC107733410</name>
</gene>
<sequence>MLTLNHSFSLFSIDLNGNGFICDYELHDLFKEANLPLPGYKVREIIQKLMEEGDKDKDNKISFNEFVSVSMSFRHCIIFRNIKHCYDASECVERDLRLTEIIASVLQENLNLALNSASAIGCHVVNIGALDLREGKPHLVLGLLWQIIKIGLFADIELSRNEALAALLRDGETLEDLMKLSPEELLLRWANFHLENAGWSKINNFSHDIKDSRAYFHLLNQIAPKGQKEGEDRIDIDMSGFSEKDDLKRAECMLQQADRLGCRQFVTSTDVVSGNPKLNLAFVANLFNKYPALTKPENQDINWGLLEGETREERTFRNWMNSLGVSPHVNHLYGDLQDALVILQLYEKIKVPVDWNNKVNKPPYPKLGANMKKLENCNYAVELGKTKANFSLVGIGGQDLNDGNPTLTLALVWQLMRRYTLNVLEGLGDGQKVNDDIIVNWVNKTLSGAGKSTKISSFKDKEISSSLAVLDLIDAIQPGCVNYDLVKRGSLSDEDKLDNAKFAVSMARKIGARVYALPDDLVEVKPKMVMTVFACLMGRGMKRA</sequence>
<dbReference type="CDD" id="cd00051">
    <property type="entry name" value="EFh"/>
    <property type="match status" value="1"/>
</dbReference>
<dbReference type="CDD" id="cd21334">
    <property type="entry name" value="CH_PLS3_rpt4"/>
    <property type="match status" value="1"/>
</dbReference>
<dbReference type="InterPro" id="IPR002048">
    <property type="entry name" value="EF_hand_dom"/>
</dbReference>
<keyword evidence="6" id="KW-0106">Calcium</keyword>
<dbReference type="PANTHER" id="PTHR19961">
    <property type="entry name" value="FIMBRIN/PLASTIN"/>
    <property type="match status" value="1"/>
</dbReference>
<dbReference type="InterPro" id="IPR036872">
    <property type="entry name" value="CH_dom_sf"/>
</dbReference>
<feature type="domain" description="EF-hand" evidence="12">
    <location>
        <begin position="41"/>
        <end position="76"/>
    </location>
</feature>
<proteinExistence type="predicted"/>
<dbReference type="InterPro" id="IPR039959">
    <property type="entry name" value="Fimbrin/Plastin"/>
</dbReference>
<dbReference type="SUPFAM" id="SSF47473">
    <property type="entry name" value="EF-hand"/>
    <property type="match status" value="1"/>
</dbReference>
<dbReference type="SUPFAM" id="SSF47576">
    <property type="entry name" value="Calponin-homology domain, CH-domain"/>
    <property type="match status" value="1"/>
</dbReference>
<evidence type="ECO:0000256" key="6">
    <source>
        <dbReference type="ARBA" id="ARBA00022837"/>
    </source>
</evidence>
<dbReference type="PROSITE" id="PS00020">
    <property type="entry name" value="ACTININ_2"/>
    <property type="match status" value="2"/>
</dbReference>
<dbReference type="GO" id="GO:0005509">
    <property type="term" value="F:calcium ion binding"/>
    <property type="evidence" value="ECO:0007669"/>
    <property type="project" value="InterPro"/>
</dbReference>
<dbReference type="Pfam" id="PF00307">
    <property type="entry name" value="CH"/>
    <property type="match status" value="4"/>
</dbReference>
<dbReference type="PROSITE" id="PS50021">
    <property type="entry name" value="CH"/>
    <property type="match status" value="4"/>
</dbReference>
<accession>A0A673NRC2</accession>
<feature type="domain" description="Calponin-homology (CH)" evidence="11">
    <location>
        <begin position="310"/>
        <end position="420"/>
    </location>
</feature>
<evidence type="ECO:0000256" key="1">
    <source>
        <dbReference type="ARBA" id="ARBA00004496"/>
    </source>
</evidence>
<dbReference type="PROSITE" id="PS50222">
    <property type="entry name" value="EF_HAND_2"/>
    <property type="match status" value="1"/>
</dbReference>
<keyword evidence="5" id="KW-0677">Repeat</keyword>
<evidence type="ECO:0000259" key="11">
    <source>
        <dbReference type="PROSITE" id="PS50021"/>
    </source>
</evidence>
<organism evidence="13 14">
    <name type="scientific">Sinocyclocheilus rhinocerous</name>
    <dbReference type="NCBI Taxonomy" id="307959"/>
    <lineage>
        <taxon>Eukaryota</taxon>
        <taxon>Metazoa</taxon>
        <taxon>Chordata</taxon>
        <taxon>Craniata</taxon>
        <taxon>Vertebrata</taxon>
        <taxon>Euteleostomi</taxon>
        <taxon>Actinopterygii</taxon>
        <taxon>Neopterygii</taxon>
        <taxon>Teleostei</taxon>
        <taxon>Ostariophysi</taxon>
        <taxon>Cypriniformes</taxon>
        <taxon>Cyprinidae</taxon>
        <taxon>Cyprininae</taxon>
        <taxon>Sinocyclocheilus</taxon>
    </lineage>
</organism>
<evidence type="ECO:0000256" key="2">
    <source>
        <dbReference type="ARBA" id="ARBA00022490"/>
    </source>
</evidence>
<dbReference type="InterPro" id="IPR001589">
    <property type="entry name" value="Actinin_actin-bd_CS"/>
</dbReference>
<dbReference type="GO" id="GO:0051639">
    <property type="term" value="P:actin filament network formation"/>
    <property type="evidence" value="ECO:0007669"/>
    <property type="project" value="TreeGrafter"/>
</dbReference>
<comment type="function">
    <text evidence="10">Actin-bundling protein.</text>
</comment>
<keyword evidence="4" id="KW-0479">Metal-binding</keyword>
<dbReference type="Proteomes" id="UP000472270">
    <property type="component" value="Unassembled WGS sequence"/>
</dbReference>
<protein>
    <recommendedName>
        <fullName evidence="8">Plastin-3</fullName>
    </recommendedName>
    <alternativeName>
        <fullName evidence="9">T-plastin</fullName>
    </alternativeName>
</protein>
<evidence type="ECO:0000313" key="13">
    <source>
        <dbReference type="Ensembl" id="ENSSRHP00000104593.1"/>
    </source>
</evidence>
<feature type="domain" description="Calponin-homology (CH)" evidence="11">
    <location>
        <begin position="180"/>
        <end position="291"/>
    </location>
</feature>
<dbReference type="FunFam" id="1.10.418.10:FF:000012">
    <property type="entry name" value="Plastin-3 isoform 1"/>
    <property type="match status" value="1"/>
</dbReference>
<evidence type="ECO:0000256" key="7">
    <source>
        <dbReference type="ARBA" id="ARBA00023203"/>
    </source>
</evidence>
<evidence type="ECO:0000256" key="8">
    <source>
        <dbReference type="ARBA" id="ARBA00039437"/>
    </source>
</evidence>
<dbReference type="AlphaFoldDB" id="A0A673NRC2"/>
<dbReference type="CDD" id="cd21328">
    <property type="entry name" value="CH_PLS3_rpt2"/>
    <property type="match status" value="1"/>
</dbReference>
<dbReference type="FunFam" id="1.10.418.10:FF:000010">
    <property type="entry name" value="Plastin-3 isoform 1"/>
    <property type="match status" value="1"/>
</dbReference>
<dbReference type="GO" id="GO:0051017">
    <property type="term" value="P:actin filament bundle assembly"/>
    <property type="evidence" value="ECO:0007669"/>
    <property type="project" value="InterPro"/>
</dbReference>
<evidence type="ECO:0000259" key="12">
    <source>
        <dbReference type="PROSITE" id="PS50222"/>
    </source>
</evidence>
<dbReference type="GO" id="GO:0032432">
    <property type="term" value="C:actin filament bundle"/>
    <property type="evidence" value="ECO:0007669"/>
    <property type="project" value="TreeGrafter"/>
</dbReference>
<dbReference type="Gene3D" id="1.10.238.10">
    <property type="entry name" value="EF-hand"/>
    <property type="match status" value="1"/>
</dbReference>
<dbReference type="SMART" id="SM00033">
    <property type="entry name" value="CH"/>
    <property type="match status" value="4"/>
</dbReference>
<feature type="domain" description="Calponin-homology (CH)" evidence="11">
    <location>
        <begin position="40"/>
        <end position="152"/>
    </location>
</feature>
<evidence type="ECO:0000313" key="14">
    <source>
        <dbReference type="Proteomes" id="UP000472270"/>
    </source>
</evidence>
<dbReference type="CDD" id="cd21331">
    <property type="entry name" value="CH_PLS3_rpt3"/>
    <property type="match status" value="1"/>
</dbReference>
<dbReference type="GO" id="GO:0051015">
    <property type="term" value="F:actin filament binding"/>
    <property type="evidence" value="ECO:0007669"/>
    <property type="project" value="InterPro"/>
</dbReference>
<dbReference type="InterPro" id="IPR018247">
    <property type="entry name" value="EF_Hand_1_Ca_BS"/>
</dbReference>
<keyword evidence="2" id="KW-0963">Cytoplasm</keyword>
<comment type="subcellular location">
    <subcellularLocation>
        <location evidence="1">Cytoplasm</location>
    </subcellularLocation>
</comment>
<dbReference type="PANTHER" id="PTHR19961:SF32">
    <property type="entry name" value="PLASTIN-3"/>
    <property type="match status" value="1"/>
</dbReference>
<dbReference type="Gene3D" id="1.10.418.10">
    <property type="entry name" value="Calponin-like domain"/>
    <property type="match status" value="4"/>
</dbReference>
<dbReference type="PROSITE" id="PS00018">
    <property type="entry name" value="EF_HAND_1"/>
    <property type="match status" value="2"/>
</dbReference>
<dbReference type="Pfam" id="PF13499">
    <property type="entry name" value="EF-hand_7"/>
    <property type="match status" value="1"/>
</dbReference>